<protein>
    <recommendedName>
        <fullName evidence="3">FidL-like membrane protein</fullName>
    </recommendedName>
</protein>
<name>A0ABS0VZE3_9GAMM</name>
<evidence type="ECO:0000313" key="1">
    <source>
        <dbReference type="EMBL" id="MBJ2116417.1"/>
    </source>
</evidence>
<comment type="caution">
    <text evidence="1">The sequence shown here is derived from an EMBL/GenBank/DDBJ whole genome shotgun (WGS) entry which is preliminary data.</text>
</comment>
<reference evidence="1 2" key="1">
    <citation type="submission" date="2020-12" db="EMBL/GenBank/DDBJ databases">
        <title>Enhanced detection system for hospital associated transmission using whole genome sequencing surveillance.</title>
        <authorList>
            <person name="Harrison L.H."/>
            <person name="Van Tyne D."/>
            <person name="Marsh J.W."/>
            <person name="Griffith M.P."/>
            <person name="Snyder D.J."/>
            <person name="Cooper V.S."/>
            <person name="Mustapha M."/>
        </authorList>
    </citation>
    <scope>NUCLEOTIDE SEQUENCE [LARGE SCALE GENOMIC DNA]</scope>
    <source>
        <strain evidence="1 2">PR00195</strain>
    </source>
</reference>
<evidence type="ECO:0000313" key="2">
    <source>
        <dbReference type="Proteomes" id="UP000619976"/>
    </source>
</evidence>
<evidence type="ECO:0008006" key="3">
    <source>
        <dbReference type="Google" id="ProtNLM"/>
    </source>
</evidence>
<dbReference type="RefSeq" id="WP_115065330.1">
    <property type="nucleotide sequence ID" value="NZ_JADNNB010000010.1"/>
</dbReference>
<keyword evidence="2" id="KW-1185">Reference proteome</keyword>
<sequence>MKKTNLIFLLLILSVSVISFAFGGFGMQLSSSWRKNNFSCDANVVMVNQDYRLTMAITYFIESEHGIAVLKGELAKGENSYHLSRKTYFNTNNFQNLTNLTSTLSIKTPADNVPNTELQKILPPFYLDKDKKLDFRIYPQGWRGYVFSTGYVPAFYCTRY</sequence>
<accession>A0ABS0VZE3</accession>
<gene>
    <name evidence="1" type="ORF">JFQ69_01850</name>
</gene>
<proteinExistence type="predicted"/>
<organism evidence="1 2">
    <name type="scientific">Proteus penneri</name>
    <dbReference type="NCBI Taxonomy" id="102862"/>
    <lineage>
        <taxon>Bacteria</taxon>
        <taxon>Pseudomonadati</taxon>
        <taxon>Pseudomonadota</taxon>
        <taxon>Gammaproteobacteria</taxon>
        <taxon>Enterobacterales</taxon>
        <taxon>Morganellaceae</taxon>
        <taxon>Proteus</taxon>
    </lineage>
</organism>
<dbReference type="EMBL" id="JAEKCB010000001">
    <property type="protein sequence ID" value="MBJ2116417.1"/>
    <property type="molecule type" value="Genomic_DNA"/>
</dbReference>
<dbReference type="Proteomes" id="UP000619976">
    <property type="component" value="Unassembled WGS sequence"/>
</dbReference>